<comment type="caution">
    <text evidence="1">The sequence shown here is derived from an EMBL/GenBank/DDBJ whole genome shotgun (WGS) entry which is preliminary data.</text>
</comment>
<name>M5S8U1_9BACT</name>
<gene>
    <name evidence="1" type="ORF">RESH_01575</name>
</gene>
<dbReference type="Proteomes" id="UP000011996">
    <property type="component" value="Unassembled WGS sequence"/>
</dbReference>
<protein>
    <submittedName>
        <fullName evidence="1">Uncharacterized protein</fullName>
    </submittedName>
</protein>
<sequence length="53" mass="5766">MDLADRVAMANQRTTSVAAQAISNVQASIQAHRLEFDGHPLGVNQIACRREGF</sequence>
<reference evidence="1 2" key="1">
    <citation type="journal article" date="2013" name="Mar. Genomics">
        <title>Expression of sulfatases in Rhodopirellula baltica and the diversity of sulfatases in the genus Rhodopirellula.</title>
        <authorList>
            <person name="Wegner C.E."/>
            <person name="Richter-Heitmann T."/>
            <person name="Klindworth A."/>
            <person name="Klockow C."/>
            <person name="Richter M."/>
            <person name="Achstetter T."/>
            <person name="Glockner F.O."/>
            <person name="Harder J."/>
        </authorList>
    </citation>
    <scope>NUCLEOTIDE SEQUENCE [LARGE SCALE GENOMIC DNA]</scope>
    <source>
        <strain evidence="1 2">SH398</strain>
    </source>
</reference>
<accession>M5S8U1</accession>
<organism evidence="1 2">
    <name type="scientific">Rhodopirellula europaea SH398</name>
    <dbReference type="NCBI Taxonomy" id="1263868"/>
    <lineage>
        <taxon>Bacteria</taxon>
        <taxon>Pseudomonadati</taxon>
        <taxon>Planctomycetota</taxon>
        <taxon>Planctomycetia</taxon>
        <taxon>Pirellulales</taxon>
        <taxon>Pirellulaceae</taxon>
        <taxon>Rhodopirellula</taxon>
    </lineage>
</organism>
<dbReference type="AlphaFoldDB" id="M5S8U1"/>
<evidence type="ECO:0000313" key="2">
    <source>
        <dbReference type="Proteomes" id="UP000011996"/>
    </source>
</evidence>
<dbReference type="EMBL" id="ANOF01000055">
    <property type="protein sequence ID" value="EMI27886.1"/>
    <property type="molecule type" value="Genomic_DNA"/>
</dbReference>
<dbReference type="STRING" id="1263868.RESH_01575"/>
<proteinExistence type="predicted"/>
<evidence type="ECO:0000313" key="1">
    <source>
        <dbReference type="EMBL" id="EMI27886.1"/>
    </source>
</evidence>